<dbReference type="AlphaFoldDB" id="A0A177DBK5"/>
<dbReference type="InterPro" id="IPR016181">
    <property type="entry name" value="Acyl_CoA_acyltransferase"/>
</dbReference>
<protein>
    <submittedName>
        <fullName evidence="2">Acyl-CoA N-acyltransferase</fullName>
    </submittedName>
</protein>
<keyword evidence="2" id="KW-0012">Acyltransferase</keyword>
<dbReference type="EMBL" id="KV441489">
    <property type="protein sequence ID" value="OAG16567.1"/>
    <property type="molecule type" value="Genomic_DNA"/>
</dbReference>
<gene>
    <name evidence="2" type="ORF">CC77DRAFT_382434</name>
</gene>
<accession>A0A177DBK5</accession>
<keyword evidence="3" id="KW-1185">Reference proteome</keyword>
<reference evidence="2 3" key="1">
    <citation type="submission" date="2016-05" db="EMBL/GenBank/DDBJ databases">
        <title>Comparative analysis of secretome profiles of manganese(II)-oxidizing ascomycete fungi.</title>
        <authorList>
            <consortium name="DOE Joint Genome Institute"/>
            <person name="Zeiner C.A."/>
            <person name="Purvine S.O."/>
            <person name="Zink E.M."/>
            <person name="Wu S."/>
            <person name="Pasa-Tolic L."/>
            <person name="Chaput D.L."/>
            <person name="Haridas S."/>
            <person name="Grigoriev I.V."/>
            <person name="Santelli C.M."/>
            <person name="Hansel C.M."/>
        </authorList>
    </citation>
    <scope>NUCLEOTIDE SEQUENCE [LARGE SCALE GENOMIC DNA]</scope>
    <source>
        <strain evidence="2 3">SRC1lrK2f</strain>
    </source>
</reference>
<evidence type="ECO:0000259" key="1">
    <source>
        <dbReference type="Pfam" id="PF13302"/>
    </source>
</evidence>
<evidence type="ECO:0000313" key="3">
    <source>
        <dbReference type="Proteomes" id="UP000077248"/>
    </source>
</evidence>
<dbReference type="RefSeq" id="XP_018381988.1">
    <property type="nucleotide sequence ID" value="XM_018531448.1"/>
</dbReference>
<sequence>MLDHDFHLTTPRLFISHLLPTNDAHCDFIHDLMFSPGITKEMPAAAVEKAMSTPPRDAGRKFIADCVDRMENTGYGRYLISLKSTSTSDISALEESTLPFSERRLVPIGVVSMQHARFPSAPAAPTIPDVGFGLLSRYFGNGYATEAATALLNYFREEKGQKEFCAFCRPDNEASKNALIRLGFEPRGLREVHGVVEGELLSALVWTMDIGHEEGVLEARGL</sequence>
<dbReference type="SUPFAM" id="SSF55729">
    <property type="entry name" value="Acyl-CoA N-acyltransferases (Nat)"/>
    <property type="match status" value="1"/>
</dbReference>
<dbReference type="VEuPathDB" id="FungiDB:CC77DRAFT_382434"/>
<dbReference type="InterPro" id="IPR051531">
    <property type="entry name" value="N-acetyltransferase"/>
</dbReference>
<dbReference type="OMA" id="YGVQKLG"/>
<dbReference type="Gene3D" id="3.40.630.30">
    <property type="match status" value="1"/>
</dbReference>
<dbReference type="Pfam" id="PF13302">
    <property type="entry name" value="Acetyltransf_3"/>
    <property type="match status" value="1"/>
</dbReference>
<proteinExistence type="predicted"/>
<dbReference type="GO" id="GO:0016747">
    <property type="term" value="F:acyltransferase activity, transferring groups other than amino-acyl groups"/>
    <property type="evidence" value="ECO:0007669"/>
    <property type="project" value="InterPro"/>
</dbReference>
<feature type="domain" description="N-acetyltransferase" evidence="1">
    <location>
        <begin position="53"/>
        <end position="185"/>
    </location>
</feature>
<dbReference type="KEGG" id="aalt:CC77DRAFT_382434"/>
<dbReference type="GeneID" id="29117042"/>
<dbReference type="Proteomes" id="UP000077248">
    <property type="component" value="Unassembled WGS sequence"/>
</dbReference>
<evidence type="ECO:0000313" key="2">
    <source>
        <dbReference type="EMBL" id="OAG16567.1"/>
    </source>
</evidence>
<dbReference type="InterPro" id="IPR000182">
    <property type="entry name" value="GNAT_dom"/>
</dbReference>
<name>A0A177DBK5_ALTAL</name>
<dbReference type="PANTHER" id="PTHR43792">
    <property type="entry name" value="GNAT FAMILY, PUTATIVE (AFU_ORTHOLOGUE AFUA_3G00765)-RELATED-RELATED"/>
    <property type="match status" value="1"/>
</dbReference>
<keyword evidence="2" id="KW-0808">Transferase</keyword>
<organism evidence="2 3">
    <name type="scientific">Alternaria alternata</name>
    <name type="common">Alternaria rot fungus</name>
    <name type="synonym">Torula alternata</name>
    <dbReference type="NCBI Taxonomy" id="5599"/>
    <lineage>
        <taxon>Eukaryota</taxon>
        <taxon>Fungi</taxon>
        <taxon>Dikarya</taxon>
        <taxon>Ascomycota</taxon>
        <taxon>Pezizomycotina</taxon>
        <taxon>Dothideomycetes</taxon>
        <taxon>Pleosporomycetidae</taxon>
        <taxon>Pleosporales</taxon>
        <taxon>Pleosporineae</taxon>
        <taxon>Pleosporaceae</taxon>
        <taxon>Alternaria</taxon>
        <taxon>Alternaria sect. Alternaria</taxon>
        <taxon>Alternaria alternata complex</taxon>
    </lineage>
</organism>
<dbReference type="PANTHER" id="PTHR43792:SF16">
    <property type="entry name" value="N-ACETYLTRANSFERASE DOMAIN-CONTAINING PROTEIN"/>
    <property type="match status" value="1"/>
</dbReference>